<dbReference type="EMBL" id="CAQQ02197393">
    <property type="status" value="NOT_ANNOTATED_CDS"/>
    <property type="molecule type" value="Genomic_DNA"/>
</dbReference>
<dbReference type="SUPFAM" id="SSF56112">
    <property type="entry name" value="Protein kinase-like (PK-like)"/>
    <property type="match status" value="1"/>
</dbReference>
<dbReference type="InterPro" id="IPR004119">
    <property type="entry name" value="EcKL"/>
</dbReference>
<protein>
    <recommendedName>
        <fullName evidence="1">CHK kinase-like domain-containing protein</fullName>
    </recommendedName>
</protein>
<dbReference type="PANTHER" id="PTHR11012:SF56">
    <property type="entry name" value="CHK KINASE-LIKE DOMAIN-CONTAINING PROTEIN-RELATED"/>
    <property type="match status" value="1"/>
</dbReference>
<dbReference type="Proteomes" id="UP000015102">
    <property type="component" value="Unassembled WGS sequence"/>
</dbReference>
<dbReference type="InterPro" id="IPR015897">
    <property type="entry name" value="CHK_kinase-like"/>
</dbReference>
<dbReference type="SMART" id="SM00587">
    <property type="entry name" value="CHK"/>
    <property type="match status" value="1"/>
</dbReference>
<dbReference type="InterPro" id="IPR011009">
    <property type="entry name" value="Kinase-like_dom_sf"/>
</dbReference>
<evidence type="ECO:0000313" key="3">
    <source>
        <dbReference type="Proteomes" id="UP000015102"/>
    </source>
</evidence>
<accession>T1GL24</accession>
<reference evidence="3" key="1">
    <citation type="submission" date="2013-02" db="EMBL/GenBank/DDBJ databases">
        <authorList>
            <person name="Hughes D."/>
        </authorList>
    </citation>
    <scope>NUCLEOTIDE SEQUENCE</scope>
    <source>
        <strain>Durham</strain>
        <strain evidence="3">NC isolate 2 -- Noor lab</strain>
    </source>
</reference>
<feature type="domain" description="CHK kinase-like" evidence="1">
    <location>
        <begin position="1"/>
        <end position="148"/>
    </location>
</feature>
<evidence type="ECO:0000259" key="1">
    <source>
        <dbReference type="SMART" id="SM00587"/>
    </source>
</evidence>
<proteinExistence type="predicted"/>
<keyword evidence="3" id="KW-1185">Reference proteome</keyword>
<evidence type="ECO:0000313" key="2">
    <source>
        <dbReference type="EnsemblMetazoa" id="MESCA004210-PA"/>
    </source>
</evidence>
<reference evidence="2" key="2">
    <citation type="submission" date="2015-06" db="UniProtKB">
        <authorList>
            <consortium name="EnsemblMetazoa"/>
        </authorList>
    </citation>
    <scope>IDENTIFICATION</scope>
</reference>
<dbReference type="HOGENOM" id="CLU_1251918_0_0_1"/>
<organism evidence="2 3">
    <name type="scientific">Megaselia scalaris</name>
    <name type="common">Humpbacked fly</name>
    <name type="synonym">Phora scalaris</name>
    <dbReference type="NCBI Taxonomy" id="36166"/>
    <lineage>
        <taxon>Eukaryota</taxon>
        <taxon>Metazoa</taxon>
        <taxon>Ecdysozoa</taxon>
        <taxon>Arthropoda</taxon>
        <taxon>Hexapoda</taxon>
        <taxon>Insecta</taxon>
        <taxon>Pterygota</taxon>
        <taxon>Neoptera</taxon>
        <taxon>Endopterygota</taxon>
        <taxon>Diptera</taxon>
        <taxon>Brachycera</taxon>
        <taxon>Muscomorpha</taxon>
        <taxon>Platypezoidea</taxon>
        <taxon>Phoridae</taxon>
        <taxon>Megaseliini</taxon>
        <taxon>Megaselia</taxon>
    </lineage>
</organism>
<dbReference type="AlphaFoldDB" id="T1GL24"/>
<sequence length="221" mass="26253">MRLVLTKLAYLHASSAVHENRNPGSFLKFKKNHHIHLDNLYKKVYKSLEKNLPSFTKLNLKEPELNENHFNCLVHGSVWEPNILFKLQNNSEDELKDVIFINYHYAYYGSPTIDLQKYIHSIMLENCNEAEKDLVEFYYYKLKDLLQRMVYKDKIPKFEEFWMQYNHNRVFGLQQILLINPFVISGKLQSLDVMKGIPSDDLCDEVFKNQKVIKYLNSTLV</sequence>
<dbReference type="Pfam" id="PF02958">
    <property type="entry name" value="EcKL"/>
    <property type="match status" value="1"/>
</dbReference>
<dbReference type="PANTHER" id="PTHR11012">
    <property type="entry name" value="PROTEIN KINASE-LIKE DOMAIN-CONTAINING"/>
    <property type="match status" value="1"/>
</dbReference>
<name>T1GL24_MEGSC</name>
<dbReference type="EnsemblMetazoa" id="MESCA004210-RA">
    <property type="protein sequence ID" value="MESCA004210-PA"/>
    <property type="gene ID" value="MESCA004210"/>
</dbReference>